<keyword evidence="2" id="KW-0342">GTP-binding</keyword>
<dbReference type="NCBIfam" id="TIGR00231">
    <property type="entry name" value="small_GTP"/>
    <property type="match status" value="1"/>
</dbReference>
<dbReference type="Pfam" id="PF00071">
    <property type="entry name" value="Ras"/>
    <property type="match status" value="1"/>
</dbReference>
<accession>A0ABR2I8X4</accession>
<comment type="caution">
    <text evidence="3">The sequence shown here is derived from an EMBL/GenBank/DDBJ whole genome shotgun (WGS) entry which is preliminary data.</text>
</comment>
<dbReference type="SUPFAM" id="SSF52540">
    <property type="entry name" value="P-loop containing nucleoside triphosphate hydrolases"/>
    <property type="match status" value="1"/>
</dbReference>
<dbReference type="SMART" id="SM00173">
    <property type="entry name" value="RAS"/>
    <property type="match status" value="1"/>
</dbReference>
<proteinExistence type="predicted"/>
<dbReference type="SMART" id="SM00176">
    <property type="entry name" value="RAN"/>
    <property type="match status" value="1"/>
</dbReference>
<sequence>MEQPPQLFKLIIIGDTNVGKTCILKKYVNDQFDENNSSTIGVEFLLKDVVIDSTSIKLQIWDTAGQEIFRSVTQTYYRSANGAIVVFDITNEDSFNHLSDWIKDFIDNTGVNNIIIVGNKSDLTNERKVQNEAGKDYAKTQNLQYFETSAKNGDNIEGAFEYIAKMIYQKQKRHNTPDLIKIEDNKNNKNDKRWC</sequence>
<reference evidence="3 4" key="1">
    <citation type="submission" date="2024-04" db="EMBL/GenBank/DDBJ databases">
        <title>Tritrichomonas musculus Genome.</title>
        <authorList>
            <person name="Alves-Ferreira E."/>
            <person name="Grigg M."/>
            <person name="Lorenzi H."/>
            <person name="Galac M."/>
        </authorList>
    </citation>
    <scope>NUCLEOTIDE SEQUENCE [LARGE SCALE GENOMIC DNA]</scope>
    <source>
        <strain evidence="3 4">EAF2021</strain>
    </source>
</reference>
<dbReference type="PRINTS" id="PR00449">
    <property type="entry name" value="RASTRNSFRMNG"/>
</dbReference>
<name>A0ABR2I8X4_9EUKA</name>
<dbReference type="EMBL" id="JAPFFF010000019">
    <property type="protein sequence ID" value="KAK8858140.1"/>
    <property type="molecule type" value="Genomic_DNA"/>
</dbReference>
<protein>
    <submittedName>
        <fullName evidence="3">Uncharacterized protein</fullName>
    </submittedName>
</protein>
<dbReference type="InterPro" id="IPR027417">
    <property type="entry name" value="P-loop_NTPase"/>
</dbReference>
<dbReference type="InterPro" id="IPR005225">
    <property type="entry name" value="Small_GTP-bd"/>
</dbReference>
<dbReference type="PANTHER" id="PTHR47977">
    <property type="entry name" value="RAS-RELATED PROTEIN RAB"/>
    <property type="match status" value="1"/>
</dbReference>
<dbReference type="InterPro" id="IPR001806">
    <property type="entry name" value="Small_GTPase"/>
</dbReference>
<dbReference type="PROSITE" id="PS51417">
    <property type="entry name" value="ARF"/>
    <property type="match status" value="1"/>
</dbReference>
<keyword evidence="1" id="KW-0547">Nucleotide-binding</keyword>
<keyword evidence="4" id="KW-1185">Reference proteome</keyword>
<dbReference type="Gene3D" id="3.40.50.300">
    <property type="entry name" value="P-loop containing nucleotide triphosphate hydrolases"/>
    <property type="match status" value="1"/>
</dbReference>
<dbReference type="SMART" id="SM00174">
    <property type="entry name" value="RHO"/>
    <property type="match status" value="1"/>
</dbReference>
<evidence type="ECO:0000256" key="1">
    <source>
        <dbReference type="ARBA" id="ARBA00022741"/>
    </source>
</evidence>
<evidence type="ECO:0000256" key="2">
    <source>
        <dbReference type="ARBA" id="ARBA00023134"/>
    </source>
</evidence>
<evidence type="ECO:0000313" key="3">
    <source>
        <dbReference type="EMBL" id="KAK8858140.1"/>
    </source>
</evidence>
<dbReference type="PROSITE" id="PS51419">
    <property type="entry name" value="RAB"/>
    <property type="match status" value="1"/>
</dbReference>
<evidence type="ECO:0000313" key="4">
    <source>
        <dbReference type="Proteomes" id="UP001470230"/>
    </source>
</evidence>
<dbReference type="InterPro" id="IPR050227">
    <property type="entry name" value="Rab"/>
</dbReference>
<dbReference type="SMART" id="SM00175">
    <property type="entry name" value="RAB"/>
    <property type="match status" value="1"/>
</dbReference>
<gene>
    <name evidence="3" type="ORF">M9Y10_013240</name>
</gene>
<dbReference type="PROSITE" id="PS51420">
    <property type="entry name" value="RHO"/>
    <property type="match status" value="1"/>
</dbReference>
<dbReference type="CDD" id="cd00154">
    <property type="entry name" value="Rab"/>
    <property type="match status" value="1"/>
</dbReference>
<organism evidence="3 4">
    <name type="scientific">Tritrichomonas musculus</name>
    <dbReference type="NCBI Taxonomy" id="1915356"/>
    <lineage>
        <taxon>Eukaryota</taxon>
        <taxon>Metamonada</taxon>
        <taxon>Parabasalia</taxon>
        <taxon>Tritrichomonadida</taxon>
        <taxon>Tritrichomonadidae</taxon>
        <taxon>Tritrichomonas</taxon>
    </lineage>
</organism>
<dbReference type="Proteomes" id="UP001470230">
    <property type="component" value="Unassembled WGS sequence"/>
</dbReference>
<dbReference type="PROSITE" id="PS51421">
    <property type="entry name" value="RAS"/>
    <property type="match status" value="1"/>
</dbReference>